<feature type="region of interest" description="Disordered" evidence="3">
    <location>
        <begin position="1"/>
        <end position="52"/>
    </location>
</feature>
<dbReference type="SUPFAM" id="SSF48371">
    <property type="entry name" value="ARM repeat"/>
    <property type="match status" value="1"/>
</dbReference>
<keyword evidence="6" id="KW-1185">Reference proteome</keyword>
<keyword evidence="2" id="KW-0539">Nucleus</keyword>
<dbReference type="InterPro" id="IPR002014">
    <property type="entry name" value="VHS_dom"/>
</dbReference>
<feature type="domain" description="VHS" evidence="4">
    <location>
        <begin position="526"/>
        <end position="617"/>
    </location>
</feature>
<gene>
    <name evidence="5" type="primary">PSY2_1</name>
    <name evidence="5" type="ORF">BGZ96_006355</name>
</gene>
<feature type="region of interest" description="Disordered" evidence="3">
    <location>
        <begin position="139"/>
        <end position="163"/>
    </location>
</feature>
<feature type="compositionally biased region" description="Basic and acidic residues" evidence="3">
    <location>
        <begin position="768"/>
        <end position="789"/>
    </location>
</feature>
<dbReference type="PANTHER" id="PTHR23318:SF0">
    <property type="entry name" value="SERINE_THREONINE-PROTEIN PHOSPHATASE 4 REGULATORY SUBUNIT 3"/>
    <property type="match status" value="1"/>
</dbReference>
<evidence type="ECO:0000256" key="2">
    <source>
        <dbReference type="ARBA" id="ARBA00023242"/>
    </source>
</evidence>
<accession>A0ABQ7K357</accession>
<protein>
    <submittedName>
        <fullName evidence="5">Platinum sensitivity protein</fullName>
    </submittedName>
</protein>
<name>A0ABQ7K357_9FUNG</name>
<feature type="compositionally biased region" description="Acidic residues" evidence="3">
    <location>
        <begin position="144"/>
        <end position="162"/>
    </location>
</feature>
<dbReference type="Gene3D" id="1.25.10.10">
    <property type="entry name" value="Leucine-rich Repeat Variant"/>
    <property type="match status" value="1"/>
</dbReference>
<feature type="compositionally biased region" description="Acidic residues" evidence="3">
    <location>
        <begin position="746"/>
        <end position="757"/>
    </location>
</feature>
<evidence type="ECO:0000259" key="4">
    <source>
        <dbReference type="PROSITE" id="PS50179"/>
    </source>
</evidence>
<dbReference type="PANTHER" id="PTHR23318">
    <property type="entry name" value="ATP SYNTHASE GAMMA-RELATED"/>
    <property type="match status" value="1"/>
</dbReference>
<evidence type="ECO:0000313" key="6">
    <source>
        <dbReference type="Proteomes" id="UP001194696"/>
    </source>
</evidence>
<dbReference type="InterPro" id="IPR011989">
    <property type="entry name" value="ARM-like"/>
</dbReference>
<evidence type="ECO:0000256" key="3">
    <source>
        <dbReference type="SAM" id="MobiDB-lite"/>
    </source>
</evidence>
<dbReference type="InterPro" id="IPR016024">
    <property type="entry name" value="ARM-type_fold"/>
</dbReference>
<dbReference type="EMBL" id="JAAAIM010000307">
    <property type="protein sequence ID" value="KAG0290179.1"/>
    <property type="molecule type" value="Genomic_DNA"/>
</dbReference>
<dbReference type="PROSITE" id="PS50179">
    <property type="entry name" value="VHS"/>
    <property type="match status" value="1"/>
</dbReference>
<sequence>MSTEDTIIYSAPNDKQSMLLTKRKHDNESEERVPVQSNKRAKGEMSSHQQHINDTIEEETRIRRHADIRSDIKHALDDTAEDLDDDYALAMALSLEYYCTTEDDYALAMSMSLEDCATEEDFALAMTLAIDEELCSDYNGSTGDSDDSTGVDGETDDNDDDTFLPYPTVANLPDLKEFLEAMKAADNVDQRELIQYVVEEKYIDKLVNLFETCEKEEKTSCLRTLRDVIVLLMHRDDSNIMKEVVKDCNFFGCLGILEYDTELAEQKADYRQMFSRVGKVKEVVPIEGPHTLRLINQVIRLQFLMVKVLPGTLEDDAASAVTLLTKAKSIEAVQDIIGDHKLMKDLFEVLKHPSEPKRRRNDVVLFIHQLCRMAEKTTVDVYSTLCPLGFFGLLEFAFVSDDLLAKHAGIETLHMALKTSPRLIRAEIVEQASRKGSKVFLDALLIQAMVEPSVRSMVKCMDAVQGLLDVNPELSKRSTPSLPLCRGKPVGNTLDRLDSSAEAFLDLFYTSFYFSDLVEPLLALKATSIRLNPSDIALCKKICQILSFLVQQYPSRLKPLLVSKCLAEKIAYLFKNHNQHLRLVALKFFRVCMDQDDDDFHRLLIQNEVIHSVVELLHDTKGNKTPTNWTCLEFFEHLRKTNIRLLVMQCSTLANETMGELSHVPLFRQLWDMRMGKFDIGAIVQPPQGKAKSGLSITPPHSRRPFIKDAYLAKGSEADGSPAGTPNGSQEGAGLVKELLQELFVDDDDREMTDAESDTPQSILGRRKREDTDFKEYKNAGDIARELPFGKRKKLD</sequence>
<dbReference type="InterPro" id="IPR051137">
    <property type="entry name" value="PP4R3-like"/>
</dbReference>
<comment type="subcellular location">
    <subcellularLocation>
        <location evidence="1">Nucleus</location>
    </subcellularLocation>
</comment>
<dbReference type="InterPro" id="IPR006887">
    <property type="entry name" value="P4R3-like_central_dom"/>
</dbReference>
<feature type="region of interest" description="Disordered" evidence="3">
    <location>
        <begin position="746"/>
        <end position="796"/>
    </location>
</feature>
<organism evidence="5 6">
    <name type="scientific">Linnemannia gamsii</name>
    <dbReference type="NCBI Taxonomy" id="64522"/>
    <lineage>
        <taxon>Eukaryota</taxon>
        <taxon>Fungi</taxon>
        <taxon>Fungi incertae sedis</taxon>
        <taxon>Mucoromycota</taxon>
        <taxon>Mortierellomycotina</taxon>
        <taxon>Mortierellomycetes</taxon>
        <taxon>Mortierellales</taxon>
        <taxon>Mortierellaceae</taxon>
        <taxon>Linnemannia</taxon>
    </lineage>
</organism>
<reference evidence="5 6" key="1">
    <citation type="journal article" date="2020" name="Fungal Divers.">
        <title>Resolving the Mortierellaceae phylogeny through synthesis of multi-gene phylogenetics and phylogenomics.</title>
        <authorList>
            <person name="Vandepol N."/>
            <person name="Liber J."/>
            <person name="Desiro A."/>
            <person name="Na H."/>
            <person name="Kennedy M."/>
            <person name="Barry K."/>
            <person name="Grigoriev I.V."/>
            <person name="Miller A.N."/>
            <person name="O'Donnell K."/>
            <person name="Stajich J.E."/>
            <person name="Bonito G."/>
        </authorList>
    </citation>
    <scope>NUCLEOTIDE SEQUENCE [LARGE SCALE GENOMIC DNA]</scope>
    <source>
        <strain evidence="5 6">AD045</strain>
    </source>
</reference>
<dbReference type="Pfam" id="PF04802">
    <property type="entry name" value="PP4R3"/>
    <property type="match status" value="1"/>
</dbReference>
<proteinExistence type="predicted"/>
<evidence type="ECO:0000256" key="1">
    <source>
        <dbReference type="ARBA" id="ARBA00004123"/>
    </source>
</evidence>
<comment type="caution">
    <text evidence="5">The sequence shown here is derived from an EMBL/GenBank/DDBJ whole genome shotgun (WGS) entry which is preliminary data.</text>
</comment>
<evidence type="ECO:0000313" key="5">
    <source>
        <dbReference type="EMBL" id="KAG0290179.1"/>
    </source>
</evidence>
<dbReference type="Proteomes" id="UP001194696">
    <property type="component" value="Unassembled WGS sequence"/>
</dbReference>